<keyword evidence="6 10" id="KW-0418">Kinase</keyword>
<evidence type="ECO:0000256" key="7">
    <source>
        <dbReference type="ARBA" id="ARBA00022840"/>
    </source>
</evidence>
<sequence>MPEIEVFAPAKVNLALHVTGQRADGYHLLDSLVAFAPAGDRLRFAPAEAMVLKVSGPEARGVPEGPENLVLKAAALYGPGPAAAIHLDKCLPAASGIGGGSSDAAAALRAMARLRAVPLATGPAVVNLGADVPMCLDPRPARTRGIGEELTPVRLPPLPAVLVNPRVEVATPAVFKALVCKDNAPMDEIPAFADAAACIAWLARQRNDLQAPAVALAPVIAEVLAALEALPGCLLARMSGSGATCFGLFESDAAAAAAQERLATTTPAWWSAHGPLGDQAEAAAPRFI</sequence>
<dbReference type="InterPro" id="IPR020568">
    <property type="entry name" value="Ribosomal_Su5_D2-typ_SF"/>
</dbReference>
<dbReference type="PIRSF" id="PIRSF010376">
    <property type="entry name" value="IspE"/>
    <property type="match status" value="1"/>
</dbReference>
<keyword evidence="4 10" id="KW-0808">Transferase</keyword>
<comment type="similarity">
    <text evidence="1 10">Belongs to the GHMP kinase family. IspE subfamily.</text>
</comment>
<dbReference type="InterPro" id="IPR013750">
    <property type="entry name" value="GHMP_kinase_C_dom"/>
</dbReference>
<dbReference type="InterPro" id="IPR006204">
    <property type="entry name" value="GHMP_kinase_N_dom"/>
</dbReference>
<evidence type="ECO:0000313" key="13">
    <source>
        <dbReference type="EMBL" id="MFD2174534.1"/>
    </source>
</evidence>
<evidence type="ECO:0000259" key="11">
    <source>
        <dbReference type="Pfam" id="PF00288"/>
    </source>
</evidence>
<dbReference type="HAMAP" id="MF_00061">
    <property type="entry name" value="IspE"/>
    <property type="match status" value="1"/>
</dbReference>
<dbReference type="PANTHER" id="PTHR43527:SF2">
    <property type="entry name" value="4-DIPHOSPHOCYTIDYL-2-C-METHYL-D-ERYTHRITOL KINASE, CHLOROPLASTIC"/>
    <property type="match status" value="1"/>
</dbReference>
<feature type="active site" evidence="10">
    <location>
        <position position="131"/>
    </location>
</feature>
<evidence type="ECO:0000256" key="8">
    <source>
        <dbReference type="ARBA" id="ARBA00023229"/>
    </source>
</evidence>
<keyword evidence="5 10" id="KW-0547">Nucleotide-binding</keyword>
<dbReference type="SUPFAM" id="SSF55060">
    <property type="entry name" value="GHMP Kinase, C-terminal domain"/>
    <property type="match status" value="1"/>
</dbReference>
<keyword evidence="14" id="KW-1185">Reference proteome</keyword>
<dbReference type="InterPro" id="IPR014721">
    <property type="entry name" value="Ribsml_uS5_D2-typ_fold_subgr"/>
</dbReference>
<evidence type="ECO:0000256" key="4">
    <source>
        <dbReference type="ARBA" id="ARBA00022679"/>
    </source>
</evidence>
<name>A0ABW5AAI8_9RHOB</name>
<comment type="catalytic activity">
    <reaction evidence="10">
        <text>4-CDP-2-C-methyl-D-erythritol + ATP = 4-CDP-2-C-methyl-D-erythritol 2-phosphate + ADP + H(+)</text>
        <dbReference type="Rhea" id="RHEA:18437"/>
        <dbReference type="ChEBI" id="CHEBI:15378"/>
        <dbReference type="ChEBI" id="CHEBI:30616"/>
        <dbReference type="ChEBI" id="CHEBI:57823"/>
        <dbReference type="ChEBI" id="CHEBI:57919"/>
        <dbReference type="ChEBI" id="CHEBI:456216"/>
        <dbReference type="EC" id="2.7.1.148"/>
    </reaction>
</comment>
<dbReference type="Gene3D" id="3.30.70.890">
    <property type="entry name" value="GHMP kinase, C-terminal domain"/>
    <property type="match status" value="1"/>
</dbReference>
<feature type="domain" description="GHMP kinase N-terminal" evidence="11">
    <location>
        <begin position="68"/>
        <end position="121"/>
    </location>
</feature>
<dbReference type="NCBIfam" id="NF011202">
    <property type="entry name" value="PRK14608.1"/>
    <property type="match status" value="1"/>
</dbReference>
<evidence type="ECO:0000259" key="12">
    <source>
        <dbReference type="Pfam" id="PF08544"/>
    </source>
</evidence>
<evidence type="ECO:0000256" key="3">
    <source>
        <dbReference type="ARBA" id="ARBA00017473"/>
    </source>
</evidence>
<proteinExistence type="inferred from homology"/>
<evidence type="ECO:0000256" key="6">
    <source>
        <dbReference type="ARBA" id="ARBA00022777"/>
    </source>
</evidence>
<evidence type="ECO:0000256" key="2">
    <source>
        <dbReference type="ARBA" id="ARBA00012052"/>
    </source>
</evidence>
<organism evidence="13 14">
    <name type="scientific">Rhodobacter lacus</name>
    <dbReference type="NCBI Taxonomy" id="1641972"/>
    <lineage>
        <taxon>Bacteria</taxon>
        <taxon>Pseudomonadati</taxon>
        <taxon>Pseudomonadota</taxon>
        <taxon>Alphaproteobacteria</taxon>
        <taxon>Rhodobacterales</taxon>
        <taxon>Rhodobacter group</taxon>
        <taxon>Rhodobacter</taxon>
    </lineage>
</organism>
<comment type="pathway">
    <text evidence="10">Isoprenoid biosynthesis; isopentenyl diphosphate biosynthesis via DXP pathway; isopentenyl diphosphate from 1-deoxy-D-xylulose 5-phosphate: step 3/6.</text>
</comment>
<dbReference type="SUPFAM" id="SSF54211">
    <property type="entry name" value="Ribosomal protein S5 domain 2-like"/>
    <property type="match status" value="1"/>
</dbReference>
<accession>A0ABW5AAI8</accession>
<feature type="active site" evidence="10">
    <location>
        <position position="11"/>
    </location>
</feature>
<evidence type="ECO:0000256" key="1">
    <source>
        <dbReference type="ARBA" id="ARBA00009684"/>
    </source>
</evidence>
<dbReference type="Pfam" id="PF00288">
    <property type="entry name" value="GHMP_kinases_N"/>
    <property type="match status" value="1"/>
</dbReference>
<reference evidence="14" key="1">
    <citation type="journal article" date="2019" name="Int. J. Syst. Evol. Microbiol.">
        <title>The Global Catalogue of Microorganisms (GCM) 10K type strain sequencing project: providing services to taxonomists for standard genome sequencing and annotation.</title>
        <authorList>
            <consortium name="The Broad Institute Genomics Platform"/>
            <consortium name="The Broad Institute Genome Sequencing Center for Infectious Disease"/>
            <person name="Wu L."/>
            <person name="Ma J."/>
        </authorList>
    </citation>
    <scope>NUCLEOTIDE SEQUENCE [LARGE SCALE GENOMIC DNA]</scope>
    <source>
        <strain evidence="14">CCUG 55131</strain>
    </source>
</reference>
<feature type="domain" description="GHMP kinase C-terminal" evidence="12">
    <location>
        <begin position="199"/>
        <end position="263"/>
    </location>
</feature>
<dbReference type="Pfam" id="PF08544">
    <property type="entry name" value="GHMP_kinases_C"/>
    <property type="match status" value="1"/>
</dbReference>
<dbReference type="InterPro" id="IPR004424">
    <property type="entry name" value="IspE"/>
</dbReference>
<dbReference type="Proteomes" id="UP001597413">
    <property type="component" value="Unassembled WGS sequence"/>
</dbReference>
<dbReference type="EC" id="2.7.1.148" evidence="2 10"/>
<dbReference type="EMBL" id="JBHUIX010000011">
    <property type="protein sequence ID" value="MFD2174534.1"/>
    <property type="molecule type" value="Genomic_DNA"/>
</dbReference>
<keyword evidence="7 10" id="KW-0067">ATP-binding</keyword>
<keyword evidence="8 10" id="KW-0414">Isoprene biosynthesis</keyword>
<dbReference type="Gene3D" id="3.30.230.10">
    <property type="match status" value="1"/>
</dbReference>
<evidence type="ECO:0000256" key="10">
    <source>
        <dbReference type="HAMAP-Rule" id="MF_00061"/>
    </source>
</evidence>
<evidence type="ECO:0000256" key="9">
    <source>
        <dbReference type="ARBA" id="ARBA00032554"/>
    </source>
</evidence>
<evidence type="ECO:0000313" key="14">
    <source>
        <dbReference type="Proteomes" id="UP001597413"/>
    </source>
</evidence>
<protein>
    <recommendedName>
        <fullName evidence="3 10">4-diphosphocytidyl-2-C-methyl-D-erythritol kinase</fullName>
        <shortName evidence="10">CMK</shortName>
        <ecNumber evidence="2 10">2.7.1.148</ecNumber>
    </recommendedName>
    <alternativeName>
        <fullName evidence="9 10">4-(cytidine-5'-diphospho)-2-C-methyl-D-erythritol kinase</fullName>
    </alternativeName>
</protein>
<dbReference type="GO" id="GO:0050515">
    <property type="term" value="F:4-(cytidine 5'-diphospho)-2-C-methyl-D-erythritol kinase activity"/>
    <property type="evidence" value="ECO:0007669"/>
    <property type="project" value="UniProtKB-EC"/>
</dbReference>
<evidence type="ECO:0000256" key="5">
    <source>
        <dbReference type="ARBA" id="ARBA00022741"/>
    </source>
</evidence>
<dbReference type="InterPro" id="IPR036554">
    <property type="entry name" value="GHMP_kinase_C_sf"/>
</dbReference>
<comment type="caution">
    <text evidence="13">The sequence shown here is derived from an EMBL/GenBank/DDBJ whole genome shotgun (WGS) entry which is preliminary data.</text>
</comment>
<dbReference type="RefSeq" id="WP_377390100.1">
    <property type="nucleotide sequence ID" value="NZ_JBHUIX010000011.1"/>
</dbReference>
<dbReference type="PANTHER" id="PTHR43527">
    <property type="entry name" value="4-DIPHOSPHOCYTIDYL-2-C-METHYL-D-ERYTHRITOL KINASE, CHLOROPLASTIC"/>
    <property type="match status" value="1"/>
</dbReference>
<feature type="binding site" evidence="10">
    <location>
        <begin position="92"/>
        <end position="102"/>
    </location>
    <ligand>
        <name>ATP</name>
        <dbReference type="ChEBI" id="CHEBI:30616"/>
    </ligand>
</feature>
<comment type="function">
    <text evidence="10">Catalyzes the phosphorylation of the position 2 hydroxy group of 4-diphosphocytidyl-2C-methyl-D-erythritol.</text>
</comment>
<gene>
    <name evidence="10" type="primary">ispE</name>
    <name evidence="13" type="ORF">ACFSM0_10560</name>
</gene>